<dbReference type="PROSITE" id="PS00300">
    <property type="entry name" value="SRP54"/>
    <property type="match status" value="1"/>
</dbReference>
<dbReference type="SMART" id="SM00382">
    <property type="entry name" value="AAA"/>
    <property type="match status" value="1"/>
</dbReference>
<dbReference type="CDD" id="cd18539">
    <property type="entry name" value="SRP_G"/>
    <property type="match status" value="1"/>
</dbReference>
<evidence type="ECO:0000259" key="4">
    <source>
        <dbReference type="PROSITE" id="PS00300"/>
    </source>
</evidence>
<dbReference type="SMART" id="SM00962">
    <property type="entry name" value="SRP54"/>
    <property type="match status" value="1"/>
</dbReference>
<feature type="domain" description="SRP54-type proteins GTP-binding" evidence="4">
    <location>
        <begin position="268"/>
        <end position="281"/>
    </location>
</feature>
<dbReference type="EMBL" id="BARU01009338">
    <property type="protein sequence ID" value="GAH35740.1"/>
    <property type="molecule type" value="Genomic_DNA"/>
</dbReference>
<dbReference type="Pfam" id="PF00448">
    <property type="entry name" value="SRP54"/>
    <property type="match status" value="1"/>
</dbReference>
<gene>
    <name evidence="5" type="ORF">S03H2_18046</name>
</gene>
<reference evidence="5" key="1">
    <citation type="journal article" date="2014" name="Front. Microbiol.">
        <title>High frequency of phylogenetically diverse reductive dehalogenase-homologous genes in deep subseafloor sedimentary metagenomes.</title>
        <authorList>
            <person name="Kawai M."/>
            <person name="Futagami T."/>
            <person name="Toyoda A."/>
            <person name="Takaki Y."/>
            <person name="Nishi S."/>
            <person name="Hori S."/>
            <person name="Arai W."/>
            <person name="Tsubouchi T."/>
            <person name="Morono Y."/>
            <person name="Uchiyama I."/>
            <person name="Ito T."/>
            <person name="Fujiyama A."/>
            <person name="Inagaki F."/>
            <person name="Takami H."/>
        </authorList>
    </citation>
    <scope>NUCLEOTIDE SEQUENCE</scope>
    <source>
        <strain evidence="5">Expedition CK06-06</strain>
    </source>
</reference>
<dbReference type="InterPro" id="IPR042101">
    <property type="entry name" value="SRP54_N_sf"/>
</dbReference>
<dbReference type="InterPro" id="IPR003593">
    <property type="entry name" value="AAA+_ATPase"/>
</dbReference>
<keyword evidence="2" id="KW-0547">Nucleotide-binding</keyword>
<name>X1FT71_9ZZZZ</name>
<sequence length="295" mass="32022">MFEILSSKLDTVFRRLGSKGRLGEKDIDEALRQVRLALLEADVNFRVVKDFTTRVRERALGVEVLQSLTPAQQIIKVVNEELIATLGGGQSRLESSPQPPSVAMLVGLQGSGKTTTAAKLALHLEHSGQRPLLVAADNRRPAAIEQLVILGKQLDIPVYSEAPSAASRDICAHALTKARTLAATWVIVDTAGRLHIDEPMMAELAQVKRELKPVEILLVVDAMTGQDAVRIAEDFHSRVSLTGLILTKMDGDARGGAALSIRWVSGVPIKFIGIGEKIDAFEPFYPDRLASRILG</sequence>
<dbReference type="InterPro" id="IPR000897">
    <property type="entry name" value="SRP54_GTPase_dom"/>
</dbReference>
<protein>
    <recommendedName>
        <fullName evidence="4">SRP54-type proteins GTP-binding domain-containing protein</fullName>
    </recommendedName>
</protein>
<feature type="non-terminal residue" evidence="5">
    <location>
        <position position="295"/>
    </location>
</feature>
<evidence type="ECO:0000256" key="2">
    <source>
        <dbReference type="ARBA" id="ARBA00022741"/>
    </source>
</evidence>
<organism evidence="5">
    <name type="scientific">marine sediment metagenome</name>
    <dbReference type="NCBI Taxonomy" id="412755"/>
    <lineage>
        <taxon>unclassified sequences</taxon>
        <taxon>metagenomes</taxon>
        <taxon>ecological metagenomes</taxon>
    </lineage>
</organism>
<comment type="caution">
    <text evidence="5">The sequence shown here is derived from an EMBL/GenBank/DDBJ whole genome shotgun (WGS) entry which is preliminary data.</text>
</comment>
<dbReference type="AlphaFoldDB" id="X1FT71"/>
<evidence type="ECO:0000256" key="1">
    <source>
        <dbReference type="ARBA" id="ARBA00004496"/>
    </source>
</evidence>
<keyword evidence="3" id="KW-0342">GTP-binding</keyword>
<dbReference type="GO" id="GO:0006614">
    <property type="term" value="P:SRP-dependent cotranslational protein targeting to membrane"/>
    <property type="evidence" value="ECO:0007669"/>
    <property type="project" value="InterPro"/>
</dbReference>
<dbReference type="InterPro" id="IPR022941">
    <property type="entry name" value="SRP54"/>
</dbReference>
<dbReference type="SUPFAM" id="SSF52540">
    <property type="entry name" value="P-loop containing nucleoside triphosphate hydrolases"/>
    <property type="match status" value="1"/>
</dbReference>
<accession>X1FT71</accession>
<dbReference type="PANTHER" id="PTHR11564:SF5">
    <property type="entry name" value="SIGNAL RECOGNITION PARTICLE SUBUNIT SRP54"/>
    <property type="match status" value="1"/>
</dbReference>
<dbReference type="PANTHER" id="PTHR11564">
    <property type="entry name" value="SIGNAL RECOGNITION PARTICLE 54K PROTEIN SRP54"/>
    <property type="match status" value="1"/>
</dbReference>
<dbReference type="GO" id="GO:0005525">
    <property type="term" value="F:GTP binding"/>
    <property type="evidence" value="ECO:0007669"/>
    <property type="project" value="UniProtKB-KW"/>
</dbReference>
<comment type="subcellular location">
    <subcellularLocation>
        <location evidence="1">Cytoplasm</location>
    </subcellularLocation>
</comment>
<dbReference type="GO" id="GO:0003924">
    <property type="term" value="F:GTPase activity"/>
    <property type="evidence" value="ECO:0007669"/>
    <property type="project" value="InterPro"/>
</dbReference>
<dbReference type="InterPro" id="IPR036225">
    <property type="entry name" value="SRP/SRP_N"/>
</dbReference>
<dbReference type="InterPro" id="IPR027417">
    <property type="entry name" value="P-loop_NTPase"/>
</dbReference>
<evidence type="ECO:0000256" key="3">
    <source>
        <dbReference type="ARBA" id="ARBA00023134"/>
    </source>
</evidence>
<dbReference type="SMART" id="SM00963">
    <property type="entry name" value="SRP54_N"/>
    <property type="match status" value="1"/>
</dbReference>
<dbReference type="GO" id="GO:0048500">
    <property type="term" value="C:signal recognition particle"/>
    <property type="evidence" value="ECO:0007669"/>
    <property type="project" value="InterPro"/>
</dbReference>
<dbReference type="InterPro" id="IPR013822">
    <property type="entry name" value="Signal_recog_particl_SRP54_hlx"/>
</dbReference>
<proteinExistence type="predicted"/>
<dbReference type="SUPFAM" id="SSF47364">
    <property type="entry name" value="Domain of the SRP/SRP receptor G-proteins"/>
    <property type="match status" value="1"/>
</dbReference>
<dbReference type="Gene3D" id="1.20.120.140">
    <property type="entry name" value="Signal recognition particle SRP54, nucleotide-binding domain"/>
    <property type="match status" value="1"/>
</dbReference>
<evidence type="ECO:0000313" key="5">
    <source>
        <dbReference type="EMBL" id="GAH35740.1"/>
    </source>
</evidence>
<dbReference type="Pfam" id="PF02881">
    <property type="entry name" value="SRP54_N"/>
    <property type="match status" value="1"/>
</dbReference>
<dbReference type="Gene3D" id="3.40.50.300">
    <property type="entry name" value="P-loop containing nucleotide triphosphate hydrolases"/>
    <property type="match status" value="1"/>
</dbReference>